<dbReference type="InterPro" id="IPR011969">
    <property type="entry name" value="Clan_AA_Asp_peptidase_C"/>
</dbReference>
<feature type="transmembrane region" description="Helical" evidence="1">
    <location>
        <begin position="61"/>
        <end position="81"/>
    </location>
</feature>
<dbReference type="InterPro" id="IPR034122">
    <property type="entry name" value="Retropepsin-like_bacterial"/>
</dbReference>
<dbReference type="RefSeq" id="WP_230079860.1">
    <property type="nucleotide sequence ID" value="NZ_QBKA01000002.1"/>
</dbReference>
<dbReference type="NCBIfam" id="TIGR02281">
    <property type="entry name" value="clan_AA_DTGA"/>
    <property type="match status" value="1"/>
</dbReference>
<dbReference type="CDD" id="cd05483">
    <property type="entry name" value="retropepsin_like_bacteria"/>
    <property type="match status" value="1"/>
</dbReference>
<evidence type="ECO:0000313" key="2">
    <source>
        <dbReference type="EMBL" id="RDC59607.1"/>
    </source>
</evidence>
<evidence type="ECO:0008006" key="4">
    <source>
        <dbReference type="Google" id="ProtNLM"/>
    </source>
</evidence>
<dbReference type="Proteomes" id="UP000253727">
    <property type="component" value="Unassembled WGS sequence"/>
</dbReference>
<keyword evidence="1" id="KW-1133">Transmembrane helix</keyword>
<evidence type="ECO:0000313" key="3">
    <source>
        <dbReference type="Proteomes" id="UP000253727"/>
    </source>
</evidence>
<dbReference type="Pfam" id="PF13975">
    <property type="entry name" value="gag-asp_proteas"/>
    <property type="match status" value="1"/>
</dbReference>
<dbReference type="AlphaFoldDB" id="A0A369Q8L7"/>
<keyword evidence="1" id="KW-0812">Transmembrane</keyword>
<dbReference type="SUPFAM" id="SSF50630">
    <property type="entry name" value="Acid proteases"/>
    <property type="match status" value="1"/>
</dbReference>
<feature type="transmembrane region" description="Helical" evidence="1">
    <location>
        <begin position="29"/>
        <end position="49"/>
    </location>
</feature>
<dbReference type="EMBL" id="QBKA01000002">
    <property type="protein sequence ID" value="RDC59607.1"/>
    <property type="molecule type" value="Genomic_DNA"/>
</dbReference>
<reference evidence="2 3" key="1">
    <citation type="submission" date="2018-04" db="EMBL/GenBank/DDBJ databases">
        <title>Altererythrobacter sp. HME9302 genome sequencing and assembly.</title>
        <authorList>
            <person name="Kang H."/>
            <person name="Kim H."/>
            <person name="Joh K."/>
        </authorList>
    </citation>
    <scope>NUCLEOTIDE SEQUENCE [LARGE SCALE GENOMIC DNA]</scope>
    <source>
        <strain evidence="2 3">HME9302</strain>
    </source>
</reference>
<accession>A0A369Q8L7</accession>
<name>A0A369Q8L7_9SPHN</name>
<dbReference type="InterPro" id="IPR021109">
    <property type="entry name" value="Peptidase_aspartic_dom_sf"/>
</dbReference>
<keyword evidence="3" id="KW-1185">Reference proteome</keyword>
<dbReference type="Gene3D" id="2.40.70.10">
    <property type="entry name" value="Acid Proteases"/>
    <property type="match status" value="1"/>
</dbReference>
<gene>
    <name evidence="2" type="ORF">HME9302_00797</name>
</gene>
<protein>
    <recommendedName>
        <fullName evidence="4">Peptidase A2 domain-containing protein</fullName>
    </recommendedName>
</protein>
<keyword evidence="1" id="KW-0472">Membrane</keyword>
<comment type="caution">
    <text evidence="2">The sequence shown here is derived from an EMBL/GenBank/DDBJ whole genome shotgun (WGS) entry which is preliminary data.</text>
</comment>
<evidence type="ECO:0000256" key="1">
    <source>
        <dbReference type="SAM" id="Phobius"/>
    </source>
</evidence>
<organism evidence="2 3">
    <name type="scientific">Alteripontixanthobacter maritimus</name>
    <dbReference type="NCBI Taxonomy" id="2161824"/>
    <lineage>
        <taxon>Bacteria</taxon>
        <taxon>Pseudomonadati</taxon>
        <taxon>Pseudomonadota</taxon>
        <taxon>Alphaproteobacteria</taxon>
        <taxon>Sphingomonadales</taxon>
        <taxon>Erythrobacteraceae</taxon>
        <taxon>Alteripontixanthobacter</taxon>
    </lineage>
</organism>
<proteinExistence type="predicted"/>
<sequence>MAPQDTGTYVTNMDFGHLFELMLGALRDIPRSGLMIGALAAVIFSWIGAAMARKRVPFGRLISSLSTLCLLGILAAIVLQLSRFDPAFDLSFPQIGLAEQVVEGGETRVPLAADGHFWLTANVNGQPTEFLIDTGATLTGLSANAANAAGLVPRSGGLPVRIQTANGVIAADLTTIDELRFGNVVARGLDAVIAPNLADKNVIGMNLLSRLASWRVEGNVLILVPNNPQPALEAGG</sequence>